<feature type="domain" description="Ig-like" evidence="17">
    <location>
        <begin position="151"/>
        <end position="258"/>
    </location>
</feature>
<evidence type="ECO:0000256" key="13">
    <source>
        <dbReference type="ARBA" id="ARBA00023180"/>
    </source>
</evidence>
<dbReference type="PROSITE" id="PS51145">
    <property type="entry name" value="ZU5"/>
    <property type="match status" value="1"/>
</dbReference>
<evidence type="ECO:0000256" key="10">
    <source>
        <dbReference type="ARBA" id="ARBA00023136"/>
    </source>
</evidence>
<evidence type="ECO:0000256" key="7">
    <source>
        <dbReference type="ARBA" id="ARBA00022729"/>
    </source>
</evidence>
<evidence type="ECO:0000256" key="14">
    <source>
        <dbReference type="ARBA" id="ARBA00023319"/>
    </source>
</evidence>
<keyword evidence="20" id="KW-1185">Reference proteome</keyword>
<dbReference type="Gene3D" id="2.60.40.10">
    <property type="entry name" value="Immunoglobulins"/>
    <property type="match status" value="2"/>
</dbReference>
<dbReference type="InterPro" id="IPR000884">
    <property type="entry name" value="TSP1_rpt"/>
</dbReference>
<dbReference type="InterPro" id="IPR057755">
    <property type="entry name" value="UNC5A-D-like_N"/>
</dbReference>
<gene>
    <name evidence="19" type="ORF">U0070_006709</name>
</gene>
<evidence type="ECO:0000256" key="11">
    <source>
        <dbReference type="ARBA" id="ARBA00023157"/>
    </source>
</evidence>
<dbReference type="SUPFAM" id="SSF48726">
    <property type="entry name" value="Immunoglobulin"/>
    <property type="match status" value="1"/>
</dbReference>
<keyword evidence="6" id="KW-0053">Apoptosis</keyword>
<dbReference type="GO" id="GO:0006915">
    <property type="term" value="P:apoptotic process"/>
    <property type="evidence" value="ECO:0007669"/>
    <property type="project" value="UniProtKB-KW"/>
</dbReference>
<dbReference type="AlphaFoldDB" id="A0AAW0HF81"/>
<dbReference type="Gene3D" id="1.10.533.10">
    <property type="entry name" value="Death Domain, Fas"/>
    <property type="match status" value="1"/>
</dbReference>
<feature type="region of interest" description="Disordered" evidence="16">
    <location>
        <begin position="155"/>
        <end position="179"/>
    </location>
</feature>
<dbReference type="FunFam" id="2.20.100.10:FF:000008">
    <property type="entry name" value="Unc-5 netrin receptor C"/>
    <property type="match status" value="1"/>
</dbReference>
<dbReference type="SMART" id="SM00218">
    <property type="entry name" value="ZU5"/>
    <property type="match status" value="1"/>
</dbReference>
<reference evidence="19 20" key="1">
    <citation type="journal article" date="2023" name="bioRxiv">
        <title>Conserved and derived expression patterns and positive selection on dental genes reveal complex evolutionary context of ever-growing rodent molars.</title>
        <authorList>
            <person name="Calamari Z.T."/>
            <person name="Song A."/>
            <person name="Cohen E."/>
            <person name="Akter M."/>
            <person name="Roy R.D."/>
            <person name="Hallikas O."/>
            <person name="Christensen M.M."/>
            <person name="Li P."/>
            <person name="Marangoni P."/>
            <person name="Jernvall J."/>
            <person name="Klein O.D."/>
        </authorList>
    </citation>
    <scope>NUCLEOTIDE SEQUENCE [LARGE SCALE GENOMIC DNA]</scope>
    <source>
        <strain evidence="19">V071</strain>
    </source>
</reference>
<evidence type="ECO:0000256" key="2">
    <source>
        <dbReference type="ARBA" id="ARBA00009844"/>
    </source>
</evidence>
<evidence type="ECO:0000256" key="8">
    <source>
        <dbReference type="ARBA" id="ARBA00022737"/>
    </source>
</evidence>
<organism evidence="19 20">
    <name type="scientific">Myodes glareolus</name>
    <name type="common">Bank vole</name>
    <name type="synonym">Clethrionomys glareolus</name>
    <dbReference type="NCBI Taxonomy" id="447135"/>
    <lineage>
        <taxon>Eukaryota</taxon>
        <taxon>Metazoa</taxon>
        <taxon>Chordata</taxon>
        <taxon>Craniata</taxon>
        <taxon>Vertebrata</taxon>
        <taxon>Euteleostomi</taxon>
        <taxon>Mammalia</taxon>
        <taxon>Eutheria</taxon>
        <taxon>Euarchontoglires</taxon>
        <taxon>Glires</taxon>
        <taxon>Rodentia</taxon>
        <taxon>Myomorpha</taxon>
        <taxon>Muroidea</taxon>
        <taxon>Cricetidae</taxon>
        <taxon>Arvicolinae</taxon>
        <taxon>Myodes</taxon>
    </lineage>
</organism>
<proteinExistence type="inferred from homology"/>
<evidence type="ECO:0000256" key="6">
    <source>
        <dbReference type="ARBA" id="ARBA00022703"/>
    </source>
</evidence>
<dbReference type="PANTHER" id="PTHR12582">
    <property type="entry name" value="NETRIN RECEPTOR UNC5"/>
    <property type="match status" value="1"/>
</dbReference>
<dbReference type="Pfam" id="PF00531">
    <property type="entry name" value="Death"/>
    <property type="match status" value="1"/>
</dbReference>
<feature type="domain" description="ZU5" evidence="18">
    <location>
        <begin position="537"/>
        <end position="680"/>
    </location>
</feature>
<comment type="similarity">
    <text evidence="2 15">Belongs to the unc-5 family.</text>
</comment>
<dbReference type="GO" id="GO:0005042">
    <property type="term" value="F:netrin receptor activity"/>
    <property type="evidence" value="ECO:0007669"/>
    <property type="project" value="UniProtKB-UniRule"/>
</dbReference>
<dbReference type="InterPro" id="IPR036383">
    <property type="entry name" value="TSP1_rpt_sf"/>
</dbReference>
<feature type="transmembrane region" description="Helical" evidence="15">
    <location>
        <begin position="399"/>
        <end position="423"/>
    </location>
</feature>
<evidence type="ECO:0000256" key="15">
    <source>
        <dbReference type="RuleBase" id="RU367033"/>
    </source>
</evidence>
<dbReference type="InterPro" id="IPR013783">
    <property type="entry name" value="Ig-like_fold"/>
</dbReference>
<dbReference type="EMBL" id="JBBHLL010000497">
    <property type="protein sequence ID" value="KAK7801564.1"/>
    <property type="molecule type" value="Genomic_DNA"/>
</dbReference>
<dbReference type="InterPro" id="IPR011029">
    <property type="entry name" value="DEATH-like_dom_sf"/>
</dbReference>
<dbReference type="Pfam" id="PF17217">
    <property type="entry name" value="UPA"/>
    <property type="match status" value="1"/>
</dbReference>
<dbReference type="FunFam" id="2.60.220.30:FF:000003">
    <property type="entry name" value="Unc-5 netrin receptor C"/>
    <property type="match status" value="1"/>
</dbReference>
<keyword evidence="14 15" id="KW-0393">Immunoglobulin domain</keyword>
<keyword evidence="3 15" id="KW-0217">Developmental protein</keyword>
<keyword evidence="13" id="KW-0325">Glycoprotein</keyword>
<dbReference type="InterPro" id="IPR003599">
    <property type="entry name" value="Ig_sub"/>
</dbReference>
<keyword evidence="8" id="KW-0677">Repeat</keyword>
<dbReference type="Pfam" id="PF07679">
    <property type="entry name" value="I-set"/>
    <property type="match status" value="1"/>
</dbReference>
<dbReference type="Pfam" id="PF00791">
    <property type="entry name" value="ZU5"/>
    <property type="match status" value="1"/>
</dbReference>
<keyword evidence="12 15" id="KW-0675">Receptor</keyword>
<evidence type="ECO:0000256" key="3">
    <source>
        <dbReference type="ARBA" id="ARBA00022473"/>
    </source>
</evidence>
<dbReference type="SMART" id="SM00409">
    <property type="entry name" value="IG"/>
    <property type="match status" value="1"/>
</dbReference>
<keyword evidence="7" id="KW-0732">Signal</keyword>
<evidence type="ECO:0000259" key="18">
    <source>
        <dbReference type="PROSITE" id="PS51145"/>
    </source>
</evidence>
<dbReference type="SUPFAM" id="SSF82895">
    <property type="entry name" value="TSP-1 type 1 repeat"/>
    <property type="match status" value="2"/>
</dbReference>
<comment type="subcellular location">
    <subcellularLocation>
        <location evidence="1 15">Cell membrane</location>
        <topology evidence="1 15">Single-pass type I membrane protein</topology>
    </subcellularLocation>
</comment>
<dbReference type="InterPro" id="IPR037936">
    <property type="entry name" value="UNC5A-D"/>
</dbReference>
<dbReference type="PANTHER" id="PTHR12582:SF4">
    <property type="entry name" value="NETRIN RECEPTOR UNC5A"/>
    <property type="match status" value="1"/>
</dbReference>
<dbReference type="InterPro" id="IPR007110">
    <property type="entry name" value="Ig-like_dom"/>
</dbReference>
<keyword evidence="9 15" id="KW-1133">Transmembrane helix</keyword>
<dbReference type="InterPro" id="IPR036179">
    <property type="entry name" value="Ig-like_dom_sf"/>
</dbReference>
<dbReference type="GO" id="GO:0005886">
    <property type="term" value="C:plasma membrane"/>
    <property type="evidence" value="ECO:0007669"/>
    <property type="project" value="UniProtKB-SubCell"/>
</dbReference>
<dbReference type="GO" id="GO:0033564">
    <property type="term" value="P:anterior/posterior axon guidance"/>
    <property type="evidence" value="ECO:0007669"/>
    <property type="project" value="TreeGrafter"/>
</dbReference>
<dbReference type="FunFam" id="2.60.40.10:FF:000037">
    <property type="entry name" value="Unc-5 netrin receptor C"/>
    <property type="match status" value="1"/>
</dbReference>
<evidence type="ECO:0000256" key="1">
    <source>
        <dbReference type="ARBA" id="ARBA00004251"/>
    </source>
</evidence>
<dbReference type="SMART" id="SM00209">
    <property type="entry name" value="TSP1"/>
    <property type="match status" value="2"/>
</dbReference>
<dbReference type="Gene3D" id="2.60.220.30">
    <property type="match status" value="1"/>
</dbReference>
<dbReference type="PROSITE" id="PS50835">
    <property type="entry name" value="IG_LIKE"/>
    <property type="match status" value="1"/>
</dbReference>
<dbReference type="InterPro" id="IPR000488">
    <property type="entry name" value="Death_dom"/>
</dbReference>
<protein>
    <recommendedName>
        <fullName evidence="15">Netrin receptor UNC5</fullName>
    </recommendedName>
</protein>
<dbReference type="FunFam" id="2.20.100.10:FF:000002">
    <property type="entry name" value="Unc-5 netrin receptor C"/>
    <property type="match status" value="1"/>
</dbReference>
<dbReference type="SUPFAM" id="SSF47986">
    <property type="entry name" value="DEATH domain"/>
    <property type="match status" value="1"/>
</dbReference>
<dbReference type="InterPro" id="IPR013098">
    <property type="entry name" value="Ig_I-set"/>
</dbReference>
<dbReference type="Pfam" id="PF00090">
    <property type="entry name" value="TSP_1"/>
    <property type="match status" value="2"/>
</dbReference>
<dbReference type="PROSITE" id="PS50092">
    <property type="entry name" value="TSP1"/>
    <property type="match status" value="2"/>
</dbReference>
<keyword evidence="5 15" id="KW-0812">Transmembrane</keyword>
<comment type="caution">
    <text evidence="19">The sequence shown here is derived from an EMBL/GenBank/DDBJ whole genome shotgun (WGS) entry which is preliminary data.</text>
</comment>
<evidence type="ECO:0000256" key="4">
    <source>
        <dbReference type="ARBA" id="ARBA00022475"/>
    </source>
</evidence>
<keyword evidence="4" id="KW-1003">Cell membrane</keyword>
<feature type="non-terminal residue" evidence="19">
    <location>
        <position position="991"/>
    </location>
</feature>
<dbReference type="Pfam" id="PF25609">
    <property type="entry name" value="Unc5_NetrinR_N"/>
    <property type="match status" value="1"/>
</dbReference>
<evidence type="ECO:0000256" key="16">
    <source>
        <dbReference type="SAM" id="MobiDB-lite"/>
    </source>
</evidence>
<evidence type="ECO:0000256" key="9">
    <source>
        <dbReference type="ARBA" id="ARBA00022989"/>
    </source>
</evidence>
<evidence type="ECO:0000313" key="19">
    <source>
        <dbReference type="EMBL" id="KAK7801564.1"/>
    </source>
</evidence>
<keyword evidence="11" id="KW-1015">Disulfide bond</keyword>
<evidence type="ECO:0000256" key="5">
    <source>
        <dbReference type="ARBA" id="ARBA00022692"/>
    </source>
</evidence>
<dbReference type="PRINTS" id="PR01705">
    <property type="entry name" value="TSP1REPEAT"/>
</dbReference>
<evidence type="ECO:0000256" key="12">
    <source>
        <dbReference type="ARBA" id="ARBA00023170"/>
    </source>
</evidence>
<dbReference type="InterPro" id="IPR033772">
    <property type="entry name" value="UPA"/>
</dbReference>
<evidence type="ECO:0000259" key="17">
    <source>
        <dbReference type="PROSITE" id="PS50835"/>
    </source>
</evidence>
<dbReference type="Gene3D" id="2.20.100.10">
    <property type="entry name" value="Thrombospondin type-1 (TSP1) repeat"/>
    <property type="match status" value="2"/>
</dbReference>
<sequence>MGAQQSATVASPVPGGSPDLLPHFLVEPEDVYIVKNKPVLLVCKAVPATQIFFKCNGEWVRQVDHVIERSTDGSSGLPTMEVRINVSRQQVEKVFGLEEYWCQCVAWSSSGTTKSQKAYIRIAYLRKNFEQEPLAKEVSLEQGIVLPCRPPEGIPPAEVSGAAGSQGPQTSDPSEIQAPGCHLPSGHSVAWSGQHGFSPQVEWLRNEDLVDPSLDPNVYITREHSLVVRQARLADTANYTCVAKNIVARRRSASAAVVVYGGSWGSPVTGRGTESFSIRPVNGGWSTWTEWSVCSASCGRGWQKRSRSCTNPAPLNGGAFCEGQNVQKTACATLCPVDGSWSPWSKWSACGLDCTHWRSRECSDPAPRNGGEECRGADLDTRNCTSDLCLHTASGPEDVALYIGLVAVAVCLILLLLVLVLVYCRKKEGLDSDVADSSILTSGFQPVSIKPNKADSPHLLTIQPDLSTTTTTYQGSLCPRQDGPSPKYQLSNGHLLSPLGGGRHTLHHSSPTSEAEDFVSRLSTQNYFRSLPRGTSNMAYGTFNFLGGRLMIPNTGISLLIPPDAIPRGKIYEIYLTLHKPEDVRLPLAGCQTLLSPIVSCGPPGVLLTRPVILAMDHCGEPSPDSWSLHLKKQSCEGSWEDVLHLGEESPSNLYYCQLEAGACYVFTEQLGRFALVGEALSVAATKRLKLLLFAPVACTSLEYNIRVYCLHDTHDALKEVVQLEKQLGGQLIQEPRVLHFKDSYHNLRLSIHDVPSSLWKSKLLVSYQEIPFYHIWNGTQQYLHCTFTLERVNPSTSDLACKVWVWQVEGDGQSFSINFNITKDTRFAELLALESEGGVPALVGPSAFKIPFLIRQKIITSLDPPCSRGADWRTLAQKLHLDSHLSFFASKPSPTAMILNLWEARHFPNGNLGQLAAACQRPNAETSQAGNAYTLTSFGTCQGQAKARQGPYPHTRGELLGQAPSWLKLSLNAGPSDPAQIPSLHGLPGQ</sequence>
<keyword evidence="10 15" id="KW-0472">Membrane</keyword>
<comment type="function">
    <text evidence="15">Receptor for netrin required for axon guidance. Mediates axon repulsion of neuronal growth cones in the developing nervous system upon ligand binding.</text>
</comment>
<dbReference type="Proteomes" id="UP001488838">
    <property type="component" value="Unassembled WGS sequence"/>
</dbReference>
<name>A0AAW0HF81_MYOGA</name>
<evidence type="ECO:0000313" key="20">
    <source>
        <dbReference type="Proteomes" id="UP001488838"/>
    </source>
</evidence>
<dbReference type="FunFam" id="1.10.533.10:FF:000001">
    <property type="entry name" value="Unc-5 netrin receptor B"/>
    <property type="match status" value="1"/>
</dbReference>
<dbReference type="InterPro" id="IPR000906">
    <property type="entry name" value="ZU5_dom"/>
</dbReference>
<accession>A0AAW0HF81</accession>
<dbReference type="SMART" id="SM00005">
    <property type="entry name" value="DEATH"/>
    <property type="match status" value="1"/>
</dbReference>